<dbReference type="InterPro" id="IPR001753">
    <property type="entry name" value="Enoyl-CoA_hydra/iso"/>
</dbReference>
<dbReference type="CDD" id="cd06558">
    <property type="entry name" value="crotonase-like"/>
    <property type="match status" value="1"/>
</dbReference>
<dbReference type="InterPro" id="IPR014748">
    <property type="entry name" value="Enoyl-CoA_hydra_C"/>
</dbReference>
<evidence type="ECO:0000256" key="2">
    <source>
        <dbReference type="ARBA" id="ARBA00023239"/>
    </source>
</evidence>
<dbReference type="Gene3D" id="3.90.226.10">
    <property type="entry name" value="2-enoyl-CoA Hydratase, Chain A, domain 1"/>
    <property type="match status" value="1"/>
</dbReference>
<dbReference type="SUPFAM" id="SSF52096">
    <property type="entry name" value="ClpP/crotonase"/>
    <property type="match status" value="1"/>
</dbReference>
<dbReference type="Pfam" id="PF00378">
    <property type="entry name" value="ECH_1"/>
    <property type="match status" value="1"/>
</dbReference>
<comment type="similarity">
    <text evidence="1 3">Belongs to the enoyl-CoA hydratase/isomerase family.</text>
</comment>
<dbReference type="EMBL" id="FOIC01000017">
    <property type="protein sequence ID" value="SET92240.1"/>
    <property type="molecule type" value="Genomic_DNA"/>
</dbReference>
<dbReference type="AlphaFoldDB" id="A0A1I0I6P0"/>
<keyword evidence="6" id="KW-1185">Reference proteome</keyword>
<sequence length="282" mass="30939">MALLESTAKHPFREEQLMIEVDAPLHVEQTNDHVARVTYDRSDAMNAYNEPLLRGAVEAFERLDDRDEIRAIVLTGAGDAFCAGVDLNDMPLTPEMDFAEYETGLGLFQNVVRTIRGIDTPVIAAVNGYALGAGCDTALACDFRIVSDEGVIGETFIDVGFVPGDGGAFLLPRLIGEARAKELIFTGRKLVGEEIVEWNLAREQVPADELLDTAAAFADRLAGRPPIALAQSKRLVNESFDVDLERALEDATRAQRICSQTDDHEEAVAAFQEDRQPEFEGR</sequence>
<evidence type="ECO:0000313" key="5">
    <source>
        <dbReference type="EMBL" id="SET92240.1"/>
    </source>
</evidence>
<evidence type="ECO:0000256" key="3">
    <source>
        <dbReference type="RuleBase" id="RU003707"/>
    </source>
</evidence>
<keyword evidence="2" id="KW-0456">Lyase</keyword>
<accession>A0A1I0I6P0</accession>
<dbReference type="GO" id="GO:0006635">
    <property type="term" value="P:fatty acid beta-oxidation"/>
    <property type="evidence" value="ECO:0007669"/>
    <property type="project" value="TreeGrafter"/>
</dbReference>
<dbReference type="Proteomes" id="UP000199320">
    <property type="component" value="Unassembled WGS sequence"/>
</dbReference>
<dbReference type="STRING" id="392421.SAMN04488694_11716"/>
<reference evidence="6 7" key="2">
    <citation type="submission" date="2016-10" db="EMBL/GenBank/DDBJ databases">
        <authorList>
            <person name="Varghese N."/>
            <person name="Submissions S."/>
        </authorList>
    </citation>
    <scope>NUCLEOTIDE SEQUENCE [LARGE SCALE GENOMIC DNA]</scope>
    <source>
        <strain evidence="4 7">CDM_1</strain>
        <strain evidence="6">CDM_6</strain>
    </source>
</reference>
<dbReference type="PANTHER" id="PTHR11941">
    <property type="entry name" value="ENOYL-COA HYDRATASE-RELATED"/>
    <property type="match status" value="1"/>
</dbReference>
<dbReference type="OrthoDB" id="27846at2157"/>
<evidence type="ECO:0000313" key="7">
    <source>
        <dbReference type="Proteomes" id="UP000324021"/>
    </source>
</evidence>
<dbReference type="PANTHER" id="PTHR11941:SF54">
    <property type="entry name" value="ENOYL-COA HYDRATASE, MITOCHONDRIAL"/>
    <property type="match status" value="1"/>
</dbReference>
<evidence type="ECO:0000256" key="1">
    <source>
        <dbReference type="ARBA" id="ARBA00005254"/>
    </source>
</evidence>
<evidence type="ECO:0000313" key="6">
    <source>
        <dbReference type="Proteomes" id="UP000199320"/>
    </source>
</evidence>
<dbReference type="EMBL" id="FMZP01000038">
    <property type="protein sequence ID" value="SDD67048.1"/>
    <property type="molecule type" value="Genomic_DNA"/>
</dbReference>
<reference evidence="5" key="1">
    <citation type="submission" date="2016-10" db="EMBL/GenBank/DDBJ databases">
        <authorList>
            <person name="de Groot N.N."/>
        </authorList>
    </citation>
    <scope>NUCLEOTIDE SEQUENCE [LARGE SCALE GENOMIC DNA]</scope>
    <source>
        <strain evidence="5">CDM_6</strain>
    </source>
</reference>
<dbReference type="InterPro" id="IPR029045">
    <property type="entry name" value="ClpP/crotonase-like_dom_sf"/>
</dbReference>
<organism evidence="5 6">
    <name type="scientific">Natrinema hispanicum</name>
    <dbReference type="NCBI Taxonomy" id="392421"/>
    <lineage>
        <taxon>Archaea</taxon>
        <taxon>Methanobacteriati</taxon>
        <taxon>Methanobacteriota</taxon>
        <taxon>Stenosarchaea group</taxon>
        <taxon>Halobacteria</taxon>
        <taxon>Halobacteriales</taxon>
        <taxon>Natrialbaceae</taxon>
        <taxon>Natrinema</taxon>
    </lineage>
</organism>
<dbReference type="Gene3D" id="1.10.12.10">
    <property type="entry name" value="Lyase 2-enoyl-coa Hydratase, Chain A, domain 2"/>
    <property type="match status" value="1"/>
</dbReference>
<name>A0A1I0I6P0_9EURY</name>
<dbReference type="InterPro" id="IPR018376">
    <property type="entry name" value="Enoyl-CoA_hyd/isom_CS"/>
</dbReference>
<evidence type="ECO:0000313" key="4">
    <source>
        <dbReference type="EMBL" id="SDD67048.1"/>
    </source>
</evidence>
<dbReference type="Proteomes" id="UP000324021">
    <property type="component" value="Unassembled WGS sequence"/>
</dbReference>
<dbReference type="GO" id="GO:0016829">
    <property type="term" value="F:lyase activity"/>
    <property type="evidence" value="ECO:0007669"/>
    <property type="project" value="UniProtKB-KW"/>
</dbReference>
<proteinExistence type="inferred from homology"/>
<gene>
    <name evidence="5" type="ORF">SAMN04488694_11716</name>
    <name evidence="4" type="ORF">SAMN05192552_103811</name>
</gene>
<dbReference type="PROSITE" id="PS00166">
    <property type="entry name" value="ENOYL_COA_HYDRATASE"/>
    <property type="match status" value="1"/>
</dbReference>
<protein>
    <submittedName>
        <fullName evidence="5">Enoyl-CoA hydratase/carnithine racemase</fullName>
    </submittedName>
</protein>